<proteinExistence type="predicted"/>
<dbReference type="Proteomes" id="UP000784294">
    <property type="component" value="Unassembled WGS sequence"/>
</dbReference>
<dbReference type="EMBL" id="CAAALY010017570">
    <property type="protein sequence ID" value="VEL13368.1"/>
    <property type="molecule type" value="Genomic_DNA"/>
</dbReference>
<keyword evidence="2" id="KW-1185">Reference proteome</keyword>
<reference evidence="1" key="1">
    <citation type="submission" date="2018-11" db="EMBL/GenBank/DDBJ databases">
        <authorList>
            <consortium name="Pathogen Informatics"/>
        </authorList>
    </citation>
    <scope>NUCLEOTIDE SEQUENCE</scope>
</reference>
<comment type="caution">
    <text evidence="1">The sequence shown here is derived from an EMBL/GenBank/DDBJ whole genome shotgun (WGS) entry which is preliminary data.</text>
</comment>
<evidence type="ECO:0000313" key="2">
    <source>
        <dbReference type="Proteomes" id="UP000784294"/>
    </source>
</evidence>
<organism evidence="1 2">
    <name type="scientific">Protopolystoma xenopodis</name>
    <dbReference type="NCBI Taxonomy" id="117903"/>
    <lineage>
        <taxon>Eukaryota</taxon>
        <taxon>Metazoa</taxon>
        <taxon>Spiralia</taxon>
        <taxon>Lophotrochozoa</taxon>
        <taxon>Platyhelminthes</taxon>
        <taxon>Monogenea</taxon>
        <taxon>Polyopisthocotylea</taxon>
        <taxon>Polystomatidea</taxon>
        <taxon>Polystomatidae</taxon>
        <taxon>Protopolystoma</taxon>
    </lineage>
</organism>
<protein>
    <submittedName>
        <fullName evidence="1">Uncharacterized protein</fullName>
    </submittedName>
</protein>
<accession>A0A448WJN4</accession>
<sequence>MVLKTPGCHKVRRVTAMKGGNKEIRRLCQLGQDYRLLAGQAALTRRDQSKRRMSKLTSLDAPAREEKTHPFALDTIVTGRRSRVFHCFHHLQPIKSGDTSNSGTAVQTGVKSDELGHIKLSKPLSRVAEPSLEDRSLTSKRTQHDSGLIRSVGARETSASFIIYCRTNHVDMLRHHLLEDSTEVNTGRMCHNCFFALRFAGKHWLLIDDLLELGFLLILAERVGNWLNQKMVRINTTFQQKGAMRHFFLTFPGKNPNDKANLTMARTAGEYIGLDISPTLGQCLSFSPPGVIAGPVECRGVELWWFTRERSRNCMRATVSGTEKVE</sequence>
<name>A0A448WJN4_9PLAT</name>
<dbReference type="AlphaFoldDB" id="A0A448WJN4"/>
<gene>
    <name evidence="1" type="ORF">PXEA_LOCUS6808</name>
</gene>
<evidence type="ECO:0000313" key="1">
    <source>
        <dbReference type="EMBL" id="VEL13368.1"/>
    </source>
</evidence>